<feature type="region of interest" description="Disordered" evidence="2">
    <location>
        <begin position="319"/>
        <end position="341"/>
    </location>
</feature>
<organism evidence="4 5">
    <name type="scientific">Hyphopichia burtonii NRRL Y-1933</name>
    <dbReference type="NCBI Taxonomy" id="984485"/>
    <lineage>
        <taxon>Eukaryota</taxon>
        <taxon>Fungi</taxon>
        <taxon>Dikarya</taxon>
        <taxon>Ascomycota</taxon>
        <taxon>Saccharomycotina</taxon>
        <taxon>Pichiomycetes</taxon>
        <taxon>Debaryomycetaceae</taxon>
        <taxon>Hyphopichia</taxon>
    </lineage>
</organism>
<reference evidence="5" key="1">
    <citation type="submission" date="2016-05" db="EMBL/GenBank/DDBJ databases">
        <title>Comparative genomics of biotechnologically important yeasts.</title>
        <authorList>
            <consortium name="DOE Joint Genome Institute"/>
            <person name="Riley R."/>
            <person name="Haridas S."/>
            <person name="Wolfe K.H."/>
            <person name="Lopes M.R."/>
            <person name="Hittinger C.T."/>
            <person name="Goker M."/>
            <person name="Salamov A."/>
            <person name="Wisecaver J."/>
            <person name="Long T.M."/>
            <person name="Aerts A.L."/>
            <person name="Barry K."/>
            <person name="Choi C."/>
            <person name="Clum A."/>
            <person name="Coughlan A.Y."/>
            <person name="Deshpande S."/>
            <person name="Douglass A.P."/>
            <person name="Hanson S.J."/>
            <person name="Klenk H.-P."/>
            <person name="Labutti K."/>
            <person name="Lapidus A."/>
            <person name="Lindquist E."/>
            <person name="Lipzen A."/>
            <person name="Meier-Kolthoff J.P."/>
            <person name="Ohm R.A."/>
            <person name="Otillar R.P."/>
            <person name="Pangilinan J."/>
            <person name="Peng Y."/>
            <person name="Rokas A."/>
            <person name="Rosa C.A."/>
            <person name="Scheuner C."/>
            <person name="Sibirny A.A."/>
            <person name="Slot J.C."/>
            <person name="Stielow J.B."/>
            <person name="Sun H."/>
            <person name="Kurtzman C.P."/>
            <person name="Blackwell M."/>
            <person name="Grigoriev I.V."/>
            <person name="Jeffries T.W."/>
        </authorList>
    </citation>
    <scope>NUCLEOTIDE SEQUENCE [LARGE SCALE GENOMIC DNA]</scope>
    <source>
        <strain evidence="5">NRRL Y-1933</strain>
    </source>
</reference>
<dbReference type="InterPro" id="IPR016024">
    <property type="entry name" value="ARM-type_fold"/>
</dbReference>
<feature type="compositionally biased region" description="Basic residues" evidence="2">
    <location>
        <begin position="1"/>
        <end position="12"/>
    </location>
</feature>
<dbReference type="OrthoDB" id="288703at2759"/>
<feature type="compositionally biased region" description="Acidic residues" evidence="2">
    <location>
        <begin position="322"/>
        <end position="334"/>
    </location>
</feature>
<comment type="similarity">
    <text evidence="1">Belongs to the nuclear import and ribosome assembly adapter family.</text>
</comment>
<dbReference type="EMBL" id="KV454546">
    <property type="protein sequence ID" value="ODV64984.1"/>
    <property type="molecule type" value="Genomic_DNA"/>
</dbReference>
<protein>
    <recommendedName>
        <fullName evidence="3">SYO1-like TPR repeats domain-containing protein</fullName>
    </recommendedName>
</protein>
<dbReference type="RefSeq" id="XP_020074051.1">
    <property type="nucleotide sequence ID" value="XM_020223737.1"/>
</dbReference>
<keyword evidence="5" id="KW-1185">Reference proteome</keyword>
<dbReference type="AlphaFoldDB" id="A0A1E4RCJ9"/>
<dbReference type="Proteomes" id="UP000095085">
    <property type="component" value="Unassembled WGS sequence"/>
</dbReference>
<dbReference type="InterPro" id="IPR052616">
    <property type="entry name" value="SYO1-like"/>
</dbReference>
<dbReference type="CDD" id="cd13394">
    <property type="entry name" value="Syo1_like"/>
    <property type="match status" value="1"/>
</dbReference>
<dbReference type="STRING" id="984485.A0A1E4RCJ9"/>
<dbReference type="SUPFAM" id="SSF48371">
    <property type="entry name" value="ARM repeat"/>
    <property type="match status" value="1"/>
</dbReference>
<dbReference type="PANTHER" id="PTHR13347:SF1">
    <property type="entry name" value="HEAT REPEAT-CONTAINING PROTEIN 3"/>
    <property type="match status" value="1"/>
</dbReference>
<proteinExistence type="inferred from homology"/>
<evidence type="ECO:0000256" key="2">
    <source>
        <dbReference type="SAM" id="MobiDB-lite"/>
    </source>
</evidence>
<evidence type="ECO:0000259" key="3">
    <source>
        <dbReference type="Pfam" id="PF25567"/>
    </source>
</evidence>
<dbReference type="InterPro" id="IPR057990">
    <property type="entry name" value="TPR_SYO1"/>
</dbReference>
<feature type="domain" description="SYO1-like TPR repeats" evidence="3">
    <location>
        <begin position="415"/>
        <end position="635"/>
    </location>
</feature>
<dbReference type="Gene3D" id="1.25.10.10">
    <property type="entry name" value="Leucine-rich Repeat Variant"/>
    <property type="match status" value="1"/>
</dbReference>
<dbReference type="GO" id="GO:0051082">
    <property type="term" value="F:unfolded protein binding"/>
    <property type="evidence" value="ECO:0007669"/>
    <property type="project" value="TreeGrafter"/>
</dbReference>
<accession>A0A1E4RCJ9</accession>
<dbReference type="GeneID" id="30998286"/>
<dbReference type="Pfam" id="PF25567">
    <property type="entry name" value="TPR_SYO1"/>
    <property type="match status" value="1"/>
</dbReference>
<sequence length="639" mass="73445">MGKLRRGRKNQRSRVNPMAGKKTTDKQEIKDEATRQSKILPMINKLKSTTPSEKQMAIGAVSILCEDERMRKLMLKERLIAIVMEHCLNDNHDEIATEAFGLLRNVGIEEGYDITKFYWRSNVWTSIEAALNKIQSSFQYLSEKETTKETKKKEDKNKLQLLFDFTENVLSLIVVIASGSEDLFNNIYNKIDPIIKLVIDIINWNTPNLKTSLKLQHALLDFLYEFSSESIEFIQKLSQINDFNLDNISNNNYDDKLCKVYIEGIRFHINEGLGITNDKNNLCSFILNNLFKNITTINVNEINEQLQIDNANDPIQKPNTEVDQEEPQDIDQELGGDSPEKTKAKSELQALEVAIEITTSIWEYLSINESDIKEPVQLSEDLNNTIIKVASPSLIELIRLDQQNNGYLELSDKVLKSLNNICWLFLSSATIPVQWFEDSLQLWDMIIQLSNKDNLYLQKDCLSVLWAIAKTIGPEAPKRVNSDMINTLINKCNVLVQQSNDSEDVQLNFEYVLVTIGFLGTIAPVIGNTQITKEISEFLIQSTRYFAPKENNKNIPQGIEIAIESLNLIYDIFGDKFEYDDEIFVQGNYVNILTELEQPIKTMYKNIDKFKEPELKIRAEEVWTNLGRFIQYKISEADN</sequence>
<dbReference type="PANTHER" id="PTHR13347">
    <property type="entry name" value="HEAT REPEAT-CONTAINING PROTEIN 3"/>
    <property type="match status" value="1"/>
</dbReference>
<evidence type="ECO:0000313" key="4">
    <source>
        <dbReference type="EMBL" id="ODV64984.1"/>
    </source>
</evidence>
<evidence type="ECO:0000313" key="5">
    <source>
        <dbReference type="Proteomes" id="UP000095085"/>
    </source>
</evidence>
<feature type="region of interest" description="Disordered" evidence="2">
    <location>
        <begin position="1"/>
        <end position="29"/>
    </location>
</feature>
<gene>
    <name evidence="4" type="ORF">HYPBUDRAFT_8442</name>
</gene>
<dbReference type="GO" id="GO:0006606">
    <property type="term" value="P:protein import into nucleus"/>
    <property type="evidence" value="ECO:0007669"/>
    <property type="project" value="TreeGrafter"/>
</dbReference>
<dbReference type="GO" id="GO:0042273">
    <property type="term" value="P:ribosomal large subunit biogenesis"/>
    <property type="evidence" value="ECO:0007669"/>
    <property type="project" value="TreeGrafter"/>
</dbReference>
<evidence type="ECO:0000256" key="1">
    <source>
        <dbReference type="ARBA" id="ARBA00049983"/>
    </source>
</evidence>
<dbReference type="InterPro" id="IPR011989">
    <property type="entry name" value="ARM-like"/>
</dbReference>
<name>A0A1E4RCJ9_9ASCO</name>